<evidence type="ECO:0000313" key="3">
    <source>
        <dbReference type="Proteomes" id="UP000243876"/>
    </source>
</evidence>
<keyword evidence="3" id="KW-1185">Reference proteome</keyword>
<proteinExistence type="predicted"/>
<protein>
    <submittedName>
        <fullName evidence="2">SPOSA6832_00806-mRNA-1:cds</fullName>
    </submittedName>
</protein>
<keyword evidence="1" id="KW-0732">Signal</keyword>
<dbReference type="AlphaFoldDB" id="A0A0D6EH55"/>
<organism evidence="2 3">
    <name type="scientific">Sporidiobolus salmonicolor</name>
    <name type="common">Yeast-like fungus</name>
    <name type="synonym">Sporobolomyces salmonicolor</name>
    <dbReference type="NCBI Taxonomy" id="5005"/>
    <lineage>
        <taxon>Eukaryota</taxon>
        <taxon>Fungi</taxon>
        <taxon>Dikarya</taxon>
        <taxon>Basidiomycota</taxon>
        <taxon>Pucciniomycotina</taxon>
        <taxon>Microbotryomycetes</taxon>
        <taxon>Sporidiobolales</taxon>
        <taxon>Sporidiobolaceae</taxon>
        <taxon>Sporobolomyces</taxon>
    </lineage>
</organism>
<name>A0A0D6EH55_SPOSA</name>
<gene>
    <name evidence="2" type="primary">SPOSA6832_00806</name>
</gene>
<sequence>MLASSPFALGLALFSVFGGAFAGKTPDGVFDGDTGSTLLDYQPSITSPSGGEVWIAGGQYSASWCAFCSPVCVETMLTQTFEPCRDQTLPSGVNQSEVAQSADLLLGYKLDNETSLHLYWTLASDIPLYAPNPNTVSFTLPTNVTTLDSYILALVGSSHDQSAEFTIVQDVLKLSKASKRNDRGKLRLY</sequence>
<feature type="chain" id="PRO_5002303322" evidence="1">
    <location>
        <begin position="23"/>
        <end position="189"/>
    </location>
</feature>
<dbReference type="Proteomes" id="UP000243876">
    <property type="component" value="Unassembled WGS sequence"/>
</dbReference>
<evidence type="ECO:0000313" key="2">
    <source>
        <dbReference type="EMBL" id="CEQ39284.1"/>
    </source>
</evidence>
<dbReference type="OrthoDB" id="3199367at2759"/>
<dbReference type="EMBL" id="CENE01000002">
    <property type="protein sequence ID" value="CEQ39284.1"/>
    <property type="molecule type" value="Genomic_DNA"/>
</dbReference>
<feature type="signal peptide" evidence="1">
    <location>
        <begin position="1"/>
        <end position="22"/>
    </location>
</feature>
<reference evidence="3" key="1">
    <citation type="submission" date="2015-02" db="EMBL/GenBank/DDBJ databases">
        <authorList>
            <person name="Gon?alves P."/>
        </authorList>
    </citation>
    <scope>NUCLEOTIDE SEQUENCE [LARGE SCALE GENOMIC DNA]</scope>
</reference>
<accession>A0A0D6EH55</accession>
<evidence type="ECO:0000256" key="1">
    <source>
        <dbReference type="SAM" id="SignalP"/>
    </source>
</evidence>